<feature type="compositionally biased region" description="Pro residues" evidence="1">
    <location>
        <begin position="151"/>
        <end position="166"/>
    </location>
</feature>
<dbReference type="InterPro" id="IPR018392">
    <property type="entry name" value="LysM"/>
</dbReference>
<dbReference type="Gene3D" id="3.10.350.10">
    <property type="entry name" value="LysM domain"/>
    <property type="match status" value="1"/>
</dbReference>
<keyword evidence="4" id="KW-1185">Reference proteome</keyword>
<dbReference type="InterPro" id="IPR036779">
    <property type="entry name" value="LysM_dom_sf"/>
</dbReference>
<evidence type="ECO:0000313" key="4">
    <source>
        <dbReference type="Proteomes" id="UP000451860"/>
    </source>
</evidence>
<dbReference type="Proteomes" id="UP000451860">
    <property type="component" value="Unassembled WGS sequence"/>
</dbReference>
<dbReference type="OrthoDB" id="3210682at2"/>
<protein>
    <recommendedName>
        <fullName evidence="5">LysM peptidoglycan-binding domain-containing protein</fullName>
    </recommendedName>
</protein>
<evidence type="ECO:0000256" key="2">
    <source>
        <dbReference type="SAM" id="Phobius"/>
    </source>
</evidence>
<feature type="region of interest" description="Disordered" evidence="1">
    <location>
        <begin position="135"/>
        <end position="249"/>
    </location>
</feature>
<comment type="caution">
    <text evidence="3">The sequence shown here is derived from an EMBL/GenBank/DDBJ whole genome shotgun (WGS) entry which is preliminary data.</text>
</comment>
<name>A0A7J5UNH3_9MICO</name>
<sequence length="309" mass="30594">MRPHTRAGVTLTVLAGAGLLAAGLGQRAREIALPLLDEGRVSQLTAVHLPDVVTLALLAAGCVVAVWYAATAAIALAALVLRGGPRHRLEGLLRRCGAPILRRVLLTTAATGVGVAVSLGGAAAATVEPDPALPVDLGWGAADDVSAPAPARAPDPSPPPVPPASSVPPSSAPSEDPGSRAGTPAATAPGTHSPMPGTPDSPTPHAPGLPTAGPPESPTPAAPGARPSPAPPSVAPSPPAPAAPTDRHVVTAGESLWAIAADHLPDSATDAEIAAVWPRWYRANAAVIGGDPDLIQPGQLLQAPTKESS</sequence>
<keyword evidence="2" id="KW-0812">Transmembrane</keyword>
<feature type="compositionally biased region" description="Low complexity" evidence="1">
    <location>
        <begin position="141"/>
        <end position="150"/>
    </location>
</feature>
<gene>
    <name evidence="3" type="ORF">GB883_11540</name>
</gene>
<accession>A0A7J5UNH3</accession>
<feature type="compositionally biased region" description="Low complexity" evidence="1">
    <location>
        <begin position="167"/>
        <end position="191"/>
    </location>
</feature>
<keyword evidence="2" id="KW-0472">Membrane</keyword>
<dbReference type="AlphaFoldDB" id="A0A7J5UNH3"/>
<proteinExistence type="predicted"/>
<evidence type="ECO:0000313" key="3">
    <source>
        <dbReference type="EMBL" id="KAE8763935.1"/>
    </source>
</evidence>
<organism evidence="3 4">
    <name type="scientific">Georgenia thermotolerans</name>
    <dbReference type="NCBI Taxonomy" id="527326"/>
    <lineage>
        <taxon>Bacteria</taxon>
        <taxon>Bacillati</taxon>
        <taxon>Actinomycetota</taxon>
        <taxon>Actinomycetes</taxon>
        <taxon>Micrococcales</taxon>
        <taxon>Bogoriellaceae</taxon>
        <taxon>Georgenia</taxon>
    </lineage>
</organism>
<keyword evidence="2" id="KW-1133">Transmembrane helix</keyword>
<evidence type="ECO:0000256" key="1">
    <source>
        <dbReference type="SAM" id="MobiDB-lite"/>
    </source>
</evidence>
<evidence type="ECO:0008006" key="5">
    <source>
        <dbReference type="Google" id="ProtNLM"/>
    </source>
</evidence>
<feature type="transmembrane region" description="Helical" evidence="2">
    <location>
        <begin position="52"/>
        <end position="83"/>
    </location>
</feature>
<feature type="transmembrane region" description="Helical" evidence="2">
    <location>
        <begin position="104"/>
        <end position="125"/>
    </location>
</feature>
<feature type="compositionally biased region" description="Pro residues" evidence="1">
    <location>
        <begin position="196"/>
        <end position="242"/>
    </location>
</feature>
<dbReference type="EMBL" id="WHJE01000049">
    <property type="protein sequence ID" value="KAE8763935.1"/>
    <property type="molecule type" value="Genomic_DNA"/>
</dbReference>
<dbReference type="RefSeq" id="WP_152202051.1">
    <property type="nucleotide sequence ID" value="NZ_VUKF01000010.1"/>
</dbReference>
<dbReference type="CDD" id="cd00118">
    <property type="entry name" value="LysM"/>
    <property type="match status" value="1"/>
</dbReference>
<reference evidence="3 4" key="1">
    <citation type="submission" date="2019-10" db="EMBL/GenBank/DDBJ databases">
        <title>Georgenia wutianyii sp. nov. and Georgenia yuyongxinii sp. nov. isolated from plateau pika (Ochotona curzoniae) in the Qinghai-Tibet plateau of China.</title>
        <authorList>
            <person name="Tian Z."/>
        </authorList>
    </citation>
    <scope>NUCLEOTIDE SEQUENCE [LARGE SCALE GENOMIC DNA]</scope>
    <source>
        <strain evidence="3 4">DSM 21501</strain>
    </source>
</reference>